<dbReference type="SUPFAM" id="SSF52743">
    <property type="entry name" value="Subtilisin-like"/>
    <property type="match status" value="1"/>
</dbReference>
<keyword evidence="3 5" id="KW-0378">Hydrolase</keyword>
<keyword evidence="2 5" id="KW-0645">Protease</keyword>
<dbReference type="EMBL" id="JACOQH010000002">
    <property type="protein sequence ID" value="MBC5753121.1"/>
    <property type="molecule type" value="Genomic_DNA"/>
</dbReference>
<evidence type="ECO:0000256" key="5">
    <source>
        <dbReference type="PROSITE-ProRule" id="PRU01240"/>
    </source>
</evidence>
<dbReference type="PANTHER" id="PTHR43806">
    <property type="entry name" value="PEPTIDASE S8"/>
    <property type="match status" value="1"/>
</dbReference>
<dbReference type="InterPro" id="IPR000209">
    <property type="entry name" value="Peptidase_S8/S53_dom"/>
</dbReference>
<dbReference type="InterPro" id="IPR023827">
    <property type="entry name" value="Peptidase_S8_Asp-AS"/>
</dbReference>
<evidence type="ECO:0000256" key="2">
    <source>
        <dbReference type="ARBA" id="ARBA00022670"/>
    </source>
</evidence>
<feature type="active site" description="Charge relay system" evidence="5">
    <location>
        <position position="241"/>
    </location>
</feature>
<organism evidence="8 9">
    <name type="scientific">Roseburia yibonii</name>
    <dbReference type="NCBI Taxonomy" id="2763063"/>
    <lineage>
        <taxon>Bacteria</taxon>
        <taxon>Bacillati</taxon>
        <taxon>Bacillota</taxon>
        <taxon>Clostridia</taxon>
        <taxon>Lachnospirales</taxon>
        <taxon>Lachnospiraceae</taxon>
        <taxon>Roseburia</taxon>
    </lineage>
</organism>
<evidence type="ECO:0000313" key="8">
    <source>
        <dbReference type="EMBL" id="MBC5753121.1"/>
    </source>
</evidence>
<proteinExistence type="inferred from homology"/>
<reference evidence="8 9" key="1">
    <citation type="submission" date="2020-08" db="EMBL/GenBank/DDBJ databases">
        <title>Genome public.</title>
        <authorList>
            <person name="Liu C."/>
            <person name="Sun Q."/>
        </authorList>
    </citation>
    <scope>NUCLEOTIDE SEQUENCE [LARGE SCALE GENOMIC DNA]</scope>
    <source>
        <strain evidence="8 9">BX0805</strain>
    </source>
</reference>
<sequence>MDRTVREIHADFAHRAGYIGSGVGVAVMDTGIIKHKDFDHRILVFRDFCEQKQYPYDDNGHGTHVSGIIGGNGSASRGRYRGIAPGCNLIVLKALDRYGNGNTKEVLEATEWMIENKERYNIRILNISVGMLPSAKKEEKERLIAAMERAWNHGIVVVAAAGNNGPDAGSVTIPGILKTIITVGSSDDEGLPAKQHGLMPGYSGRGPTDQCIVKPEILAPGTNIISCSAGGKLYEMKSGTSMATPVVTGAIAVLLSAHPRLRPAEVKLILHDSAVPTALKGKKKAWGKLDVARMLLKSRPFS</sequence>
<dbReference type="PROSITE" id="PS00137">
    <property type="entry name" value="SUBTILASE_HIS"/>
    <property type="match status" value="1"/>
</dbReference>
<comment type="caution">
    <text evidence="8">The sequence shown here is derived from an EMBL/GenBank/DDBJ whole genome shotgun (WGS) entry which is preliminary data.</text>
</comment>
<dbReference type="PROSITE" id="PS51892">
    <property type="entry name" value="SUBTILASE"/>
    <property type="match status" value="1"/>
</dbReference>
<feature type="active site" description="Charge relay system" evidence="5">
    <location>
        <position position="29"/>
    </location>
</feature>
<protein>
    <submittedName>
        <fullName evidence="8">S8 family peptidase</fullName>
    </submittedName>
</protein>
<comment type="similarity">
    <text evidence="1 5 6">Belongs to the peptidase S8 family.</text>
</comment>
<gene>
    <name evidence="8" type="ORF">H8Z76_03610</name>
</gene>
<dbReference type="CDD" id="cd07487">
    <property type="entry name" value="Peptidases_S8_1"/>
    <property type="match status" value="1"/>
</dbReference>
<dbReference type="Pfam" id="PF00082">
    <property type="entry name" value="Peptidase_S8"/>
    <property type="match status" value="1"/>
</dbReference>
<keyword evidence="4 5" id="KW-0720">Serine protease</keyword>
<dbReference type="InterPro" id="IPR050131">
    <property type="entry name" value="Peptidase_S8_subtilisin-like"/>
</dbReference>
<evidence type="ECO:0000313" key="9">
    <source>
        <dbReference type="Proteomes" id="UP000621540"/>
    </source>
</evidence>
<evidence type="ECO:0000256" key="6">
    <source>
        <dbReference type="RuleBase" id="RU003355"/>
    </source>
</evidence>
<feature type="active site" description="Charge relay system" evidence="5">
    <location>
        <position position="61"/>
    </location>
</feature>
<evidence type="ECO:0000256" key="4">
    <source>
        <dbReference type="ARBA" id="ARBA00022825"/>
    </source>
</evidence>
<evidence type="ECO:0000256" key="1">
    <source>
        <dbReference type="ARBA" id="ARBA00011073"/>
    </source>
</evidence>
<dbReference type="Proteomes" id="UP000621540">
    <property type="component" value="Unassembled WGS sequence"/>
</dbReference>
<dbReference type="PROSITE" id="PS00138">
    <property type="entry name" value="SUBTILASE_SER"/>
    <property type="match status" value="1"/>
</dbReference>
<name>A0ABR7I845_9FIRM</name>
<dbReference type="PANTHER" id="PTHR43806:SF65">
    <property type="entry name" value="SERINE PROTEASE APRX"/>
    <property type="match status" value="1"/>
</dbReference>
<evidence type="ECO:0000256" key="3">
    <source>
        <dbReference type="ARBA" id="ARBA00022801"/>
    </source>
</evidence>
<dbReference type="Gene3D" id="3.40.50.200">
    <property type="entry name" value="Peptidase S8/S53 domain"/>
    <property type="match status" value="1"/>
</dbReference>
<dbReference type="InterPro" id="IPR015500">
    <property type="entry name" value="Peptidase_S8_subtilisin-rel"/>
</dbReference>
<feature type="domain" description="Peptidase S8/S53" evidence="7">
    <location>
        <begin position="20"/>
        <end position="277"/>
    </location>
</feature>
<dbReference type="RefSeq" id="WP_147618109.1">
    <property type="nucleotide sequence ID" value="NZ_JACOQH010000002.1"/>
</dbReference>
<evidence type="ECO:0000259" key="7">
    <source>
        <dbReference type="Pfam" id="PF00082"/>
    </source>
</evidence>
<keyword evidence="9" id="KW-1185">Reference proteome</keyword>
<dbReference type="InterPro" id="IPR023828">
    <property type="entry name" value="Peptidase_S8_Ser-AS"/>
</dbReference>
<dbReference type="InterPro" id="IPR036852">
    <property type="entry name" value="Peptidase_S8/S53_dom_sf"/>
</dbReference>
<dbReference type="PRINTS" id="PR00723">
    <property type="entry name" value="SUBTILISIN"/>
</dbReference>
<dbReference type="PROSITE" id="PS00136">
    <property type="entry name" value="SUBTILASE_ASP"/>
    <property type="match status" value="1"/>
</dbReference>
<accession>A0ABR7I845</accession>
<dbReference type="InterPro" id="IPR022398">
    <property type="entry name" value="Peptidase_S8_His-AS"/>
</dbReference>